<sequence length="105" mass="11348">MYPSQPVTPEGPRHAAPLPGGFPGQPPRMMSMNQSGPHGSATKHNALASFVTYVKAMESLDPKRFPAEYAENADRIKELKPFLKAHGILDVMVIKNPEVAALLGV</sequence>
<gene>
    <name evidence="2" type="ORF">F6W96_13735</name>
</gene>
<dbReference type="Proteomes" id="UP000500953">
    <property type="component" value="Chromosome"/>
</dbReference>
<dbReference type="AlphaFoldDB" id="A0A6G9Z2F3"/>
<dbReference type="RefSeq" id="WP_167486489.1">
    <property type="nucleotide sequence ID" value="NZ_CP046173.1"/>
</dbReference>
<evidence type="ECO:0000313" key="3">
    <source>
        <dbReference type="Proteomes" id="UP000500953"/>
    </source>
</evidence>
<proteinExistence type="predicted"/>
<reference evidence="2 3" key="1">
    <citation type="journal article" date="2019" name="ACS Chem. Biol.">
        <title>Identification and Mobilization of a Cryptic Antibiotic Biosynthesis Gene Locus from a Human-Pathogenic Nocardia Isolate.</title>
        <authorList>
            <person name="Herisse M."/>
            <person name="Ishida K."/>
            <person name="Porter J.L."/>
            <person name="Howden B."/>
            <person name="Hertweck C."/>
            <person name="Stinear T.P."/>
            <person name="Pidot S.J."/>
        </authorList>
    </citation>
    <scope>NUCLEOTIDE SEQUENCE [LARGE SCALE GENOMIC DNA]</scope>
    <source>
        <strain evidence="2 3">AUSMDU00012715</strain>
    </source>
</reference>
<feature type="region of interest" description="Disordered" evidence="1">
    <location>
        <begin position="1"/>
        <end position="42"/>
    </location>
</feature>
<dbReference type="EMBL" id="CP046173">
    <property type="protein sequence ID" value="QIS19193.1"/>
    <property type="molecule type" value="Genomic_DNA"/>
</dbReference>
<protein>
    <submittedName>
        <fullName evidence="2">Uncharacterized protein</fullName>
    </submittedName>
</protein>
<accession>A0A6G9Z2F3</accession>
<name>A0A6G9Z2F3_9NOCA</name>
<organism evidence="2 3">
    <name type="scientific">Nocardia terpenica</name>
    <dbReference type="NCBI Taxonomy" id="455432"/>
    <lineage>
        <taxon>Bacteria</taxon>
        <taxon>Bacillati</taxon>
        <taxon>Actinomycetota</taxon>
        <taxon>Actinomycetes</taxon>
        <taxon>Mycobacteriales</taxon>
        <taxon>Nocardiaceae</taxon>
        <taxon>Nocardia</taxon>
    </lineage>
</organism>
<evidence type="ECO:0000256" key="1">
    <source>
        <dbReference type="SAM" id="MobiDB-lite"/>
    </source>
</evidence>
<evidence type="ECO:0000313" key="2">
    <source>
        <dbReference type="EMBL" id="QIS19193.1"/>
    </source>
</evidence>